<dbReference type="Gene3D" id="2.130.10.80">
    <property type="entry name" value="Galactose oxidase/kelch, beta-propeller"/>
    <property type="match status" value="1"/>
</dbReference>
<evidence type="ECO:0008006" key="4">
    <source>
        <dbReference type="Google" id="ProtNLM"/>
    </source>
</evidence>
<name>A0A1M5J8R9_9ALTE</name>
<dbReference type="EMBL" id="FQWD01000003">
    <property type="protein sequence ID" value="SHG36891.1"/>
    <property type="molecule type" value="Genomic_DNA"/>
</dbReference>
<evidence type="ECO:0000256" key="1">
    <source>
        <dbReference type="SAM" id="SignalP"/>
    </source>
</evidence>
<sequence length="366" mass="39347">MLQHKTKRNAFKTLVHKLATAGCIGSILTGSLFIGSTAAQASVTSTVLDELAGFQSVTWTNDTVLVSGTHGSVYLSHDNGKNFNRLNLPMGTEALQFRDNQWFEDGHIVVMSAGEGEQSRLYYSASKGNDWQLVKQGEHEHVFFDCMSFTRGGEGWLYGDSDDEGLYILHTQNAGKDWSRKALPFNAAPSEGGFASSGTCITANETLVAAGTGNSGKPALLLKKGQQDWQRISSLFEGGEAAGMFSLQVSENTLYAFGGSLKHEQPATAFTFDLTESVWQALPTPPLKGAIYGSALYFSASHNAIPSILISNPQGVFALSPKTKQWQKVSESNIWSLACKADEGCIGVGKGGVVEKYSHELLSVGQ</sequence>
<dbReference type="Proteomes" id="UP000184520">
    <property type="component" value="Unassembled WGS sequence"/>
</dbReference>
<protein>
    <recommendedName>
        <fullName evidence="4">Photosynthesis system II assembly factor Ycf48/Hcf136-like domain-containing protein</fullName>
    </recommendedName>
</protein>
<keyword evidence="1" id="KW-0732">Signal</keyword>
<dbReference type="InterPro" id="IPR037293">
    <property type="entry name" value="Gal_Oxidase_central_sf"/>
</dbReference>
<dbReference type="AlphaFoldDB" id="A0A1M5J8R9"/>
<organism evidence="2 3">
    <name type="scientific">Marisediminitalea aggregata</name>
    <dbReference type="NCBI Taxonomy" id="634436"/>
    <lineage>
        <taxon>Bacteria</taxon>
        <taxon>Pseudomonadati</taxon>
        <taxon>Pseudomonadota</taxon>
        <taxon>Gammaproteobacteria</taxon>
        <taxon>Alteromonadales</taxon>
        <taxon>Alteromonadaceae</taxon>
        <taxon>Marisediminitalea</taxon>
    </lineage>
</organism>
<dbReference type="InterPro" id="IPR015943">
    <property type="entry name" value="WD40/YVTN_repeat-like_dom_sf"/>
</dbReference>
<dbReference type="InterPro" id="IPR036278">
    <property type="entry name" value="Sialidase_sf"/>
</dbReference>
<proteinExistence type="predicted"/>
<dbReference type="Gene3D" id="2.130.10.10">
    <property type="entry name" value="YVTN repeat-like/Quinoprotein amine dehydrogenase"/>
    <property type="match status" value="1"/>
</dbReference>
<gene>
    <name evidence="2" type="ORF">SAMN05216361_1988</name>
</gene>
<keyword evidence="3" id="KW-1185">Reference proteome</keyword>
<dbReference type="RefSeq" id="WP_084526389.1">
    <property type="nucleotide sequence ID" value="NZ_FQWD01000003.1"/>
</dbReference>
<evidence type="ECO:0000313" key="2">
    <source>
        <dbReference type="EMBL" id="SHG36891.1"/>
    </source>
</evidence>
<reference evidence="3" key="1">
    <citation type="submission" date="2016-11" db="EMBL/GenBank/DDBJ databases">
        <authorList>
            <person name="Varghese N."/>
            <person name="Submissions S."/>
        </authorList>
    </citation>
    <scope>NUCLEOTIDE SEQUENCE [LARGE SCALE GENOMIC DNA]</scope>
    <source>
        <strain evidence="3">CGMCC 1.8995</strain>
    </source>
</reference>
<accession>A0A1M5J8R9</accession>
<dbReference type="STRING" id="634436.SAMN05216361_1988"/>
<evidence type="ECO:0000313" key="3">
    <source>
        <dbReference type="Proteomes" id="UP000184520"/>
    </source>
</evidence>
<dbReference type="SUPFAM" id="SSF50939">
    <property type="entry name" value="Sialidases"/>
    <property type="match status" value="1"/>
</dbReference>
<dbReference type="OrthoDB" id="9813892at2"/>
<feature type="chain" id="PRO_5013042037" description="Photosynthesis system II assembly factor Ycf48/Hcf136-like domain-containing protein" evidence="1">
    <location>
        <begin position="42"/>
        <end position="366"/>
    </location>
</feature>
<feature type="signal peptide" evidence="1">
    <location>
        <begin position="1"/>
        <end position="41"/>
    </location>
</feature>